<keyword evidence="2" id="KW-0732">Signal</keyword>
<name>A0ABD2NE22_9CUCU</name>
<feature type="region of interest" description="Disordered" evidence="1">
    <location>
        <begin position="135"/>
        <end position="156"/>
    </location>
</feature>
<feature type="chain" id="PRO_5044770596" evidence="2">
    <location>
        <begin position="21"/>
        <end position="156"/>
    </location>
</feature>
<organism evidence="3 4">
    <name type="scientific">Cryptolaemus montrouzieri</name>
    <dbReference type="NCBI Taxonomy" id="559131"/>
    <lineage>
        <taxon>Eukaryota</taxon>
        <taxon>Metazoa</taxon>
        <taxon>Ecdysozoa</taxon>
        <taxon>Arthropoda</taxon>
        <taxon>Hexapoda</taxon>
        <taxon>Insecta</taxon>
        <taxon>Pterygota</taxon>
        <taxon>Neoptera</taxon>
        <taxon>Endopterygota</taxon>
        <taxon>Coleoptera</taxon>
        <taxon>Polyphaga</taxon>
        <taxon>Cucujiformia</taxon>
        <taxon>Coccinelloidea</taxon>
        <taxon>Coccinellidae</taxon>
        <taxon>Scymninae</taxon>
        <taxon>Scymnini</taxon>
        <taxon>Cryptolaemus</taxon>
    </lineage>
</organism>
<sequence length="156" mass="17744">MNIMYFAAVLFALFSLKVLSAPQKYQEQKRPGWSDSLAEKYSKNTFGNGENSQSDKLQDYKTTSISSPKGAGKLPVVNQFPKTLGKATDVEIVNALKLKIDFESYHRGDLTDEDINITQSFNKYQINIWDDVHPQGPIYIPDPNDKQEEEECTPYK</sequence>
<dbReference type="AlphaFoldDB" id="A0ABD2NE22"/>
<evidence type="ECO:0000313" key="4">
    <source>
        <dbReference type="Proteomes" id="UP001516400"/>
    </source>
</evidence>
<reference evidence="3 4" key="1">
    <citation type="journal article" date="2021" name="BMC Biol.">
        <title>Horizontally acquired antibacterial genes associated with adaptive radiation of ladybird beetles.</title>
        <authorList>
            <person name="Li H.S."/>
            <person name="Tang X.F."/>
            <person name="Huang Y.H."/>
            <person name="Xu Z.Y."/>
            <person name="Chen M.L."/>
            <person name="Du X.Y."/>
            <person name="Qiu B.Y."/>
            <person name="Chen P.T."/>
            <person name="Zhang W."/>
            <person name="Slipinski A."/>
            <person name="Escalona H.E."/>
            <person name="Waterhouse R.M."/>
            <person name="Zwick A."/>
            <person name="Pang H."/>
        </authorList>
    </citation>
    <scope>NUCLEOTIDE SEQUENCE [LARGE SCALE GENOMIC DNA]</scope>
    <source>
        <strain evidence="3">SYSU2018</strain>
    </source>
</reference>
<evidence type="ECO:0000256" key="1">
    <source>
        <dbReference type="SAM" id="MobiDB-lite"/>
    </source>
</evidence>
<protein>
    <submittedName>
        <fullName evidence="3">Uncharacterized protein</fullName>
    </submittedName>
</protein>
<dbReference type="Proteomes" id="UP001516400">
    <property type="component" value="Unassembled WGS sequence"/>
</dbReference>
<gene>
    <name evidence="3" type="ORF">HHI36_012115</name>
</gene>
<comment type="caution">
    <text evidence="3">The sequence shown here is derived from an EMBL/GenBank/DDBJ whole genome shotgun (WGS) entry which is preliminary data.</text>
</comment>
<proteinExistence type="predicted"/>
<keyword evidence="4" id="KW-1185">Reference proteome</keyword>
<feature type="compositionally biased region" description="Acidic residues" evidence="1">
    <location>
        <begin position="147"/>
        <end position="156"/>
    </location>
</feature>
<accession>A0ABD2NE22</accession>
<evidence type="ECO:0000256" key="2">
    <source>
        <dbReference type="SAM" id="SignalP"/>
    </source>
</evidence>
<evidence type="ECO:0000313" key="3">
    <source>
        <dbReference type="EMBL" id="KAL3276745.1"/>
    </source>
</evidence>
<dbReference type="EMBL" id="JABFTP020000103">
    <property type="protein sequence ID" value="KAL3276745.1"/>
    <property type="molecule type" value="Genomic_DNA"/>
</dbReference>
<feature type="signal peptide" evidence="2">
    <location>
        <begin position="1"/>
        <end position="20"/>
    </location>
</feature>
<feature type="region of interest" description="Disordered" evidence="1">
    <location>
        <begin position="44"/>
        <end position="66"/>
    </location>
</feature>